<dbReference type="AlphaFoldDB" id="A0A9Q0MU55"/>
<dbReference type="OrthoDB" id="8061850at2759"/>
<accession>A0A9Q0MU55</accession>
<keyword evidence="1" id="KW-1133">Transmembrane helix</keyword>
<evidence type="ECO:0000313" key="2">
    <source>
        <dbReference type="EMBL" id="KAJ6638051.1"/>
    </source>
</evidence>
<evidence type="ECO:0000256" key="1">
    <source>
        <dbReference type="SAM" id="Phobius"/>
    </source>
</evidence>
<keyword evidence="3" id="KW-1185">Reference proteome</keyword>
<sequence>MNNEEKERIALTKKWVAGWCNGEQGLQFYARKHSAVLWRNCQCDPQKAMNSRLASKSALTIDPRRPRLLSSLYSVLFILTWALVGLAAFRNTLTW</sequence>
<dbReference type="Proteomes" id="UP001151699">
    <property type="component" value="Chromosome X"/>
</dbReference>
<organism evidence="2 3">
    <name type="scientific">Pseudolycoriella hygida</name>
    <dbReference type="NCBI Taxonomy" id="35572"/>
    <lineage>
        <taxon>Eukaryota</taxon>
        <taxon>Metazoa</taxon>
        <taxon>Ecdysozoa</taxon>
        <taxon>Arthropoda</taxon>
        <taxon>Hexapoda</taxon>
        <taxon>Insecta</taxon>
        <taxon>Pterygota</taxon>
        <taxon>Neoptera</taxon>
        <taxon>Endopterygota</taxon>
        <taxon>Diptera</taxon>
        <taxon>Nematocera</taxon>
        <taxon>Sciaroidea</taxon>
        <taxon>Sciaridae</taxon>
        <taxon>Pseudolycoriella</taxon>
    </lineage>
</organism>
<gene>
    <name evidence="2" type="ORF">Bhyg_10784</name>
</gene>
<proteinExistence type="predicted"/>
<comment type="caution">
    <text evidence="2">The sequence shown here is derived from an EMBL/GenBank/DDBJ whole genome shotgun (WGS) entry which is preliminary data.</text>
</comment>
<reference evidence="2" key="1">
    <citation type="submission" date="2022-07" db="EMBL/GenBank/DDBJ databases">
        <authorList>
            <person name="Trinca V."/>
            <person name="Uliana J.V.C."/>
            <person name="Torres T.T."/>
            <person name="Ward R.J."/>
            <person name="Monesi N."/>
        </authorList>
    </citation>
    <scope>NUCLEOTIDE SEQUENCE</scope>
    <source>
        <strain evidence="2">HSMRA1968</strain>
        <tissue evidence="2">Whole embryos</tissue>
    </source>
</reference>
<keyword evidence="1" id="KW-0812">Transmembrane</keyword>
<keyword evidence="1" id="KW-0472">Membrane</keyword>
<feature type="transmembrane region" description="Helical" evidence="1">
    <location>
        <begin position="68"/>
        <end position="89"/>
    </location>
</feature>
<evidence type="ECO:0000313" key="3">
    <source>
        <dbReference type="Proteomes" id="UP001151699"/>
    </source>
</evidence>
<dbReference type="EMBL" id="WJQU01000003">
    <property type="protein sequence ID" value="KAJ6638051.1"/>
    <property type="molecule type" value="Genomic_DNA"/>
</dbReference>
<protein>
    <submittedName>
        <fullName evidence="2">Uncharacterized protein</fullName>
    </submittedName>
</protein>
<name>A0A9Q0MU55_9DIPT</name>